<keyword evidence="2" id="KW-1185">Reference proteome</keyword>
<organism evidence="1 2">
    <name type="scientific">Petrachloros mirabilis ULC683</name>
    <dbReference type="NCBI Taxonomy" id="2781853"/>
    <lineage>
        <taxon>Bacteria</taxon>
        <taxon>Bacillati</taxon>
        <taxon>Cyanobacteriota</taxon>
        <taxon>Cyanophyceae</taxon>
        <taxon>Synechococcales</taxon>
        <taxon>Petrachlorosaceae</taxon>
        <taxon>Petrachloros</taxon>
        <taxon>Petrachloros mirabilis</taxon>
    </lineage>
</organism>
<comment type="caution">
    <text evidence="1">The sequence shown here is derived from an EMBL/GenBank/DDBJ whole genome shotgun (WGS) entry which is preliminary data.</text>
</comment>
<accession>A0A8K1ZYJ6</accession>
<name>A0A8K1ZYJ6_9CYAN</name>
<dbReference type="AlphaFoldDB" id="A0A8K1ZYJ6"/>
<dbReference type="EMBL" id="WVIC01000028">
    <property type="protein sequence ID" value="NCJ07529.1"/>
    <property type="molecule type" value="Genomic_DNA"/>
</dbReference>
<gene>
    <name evidence="1" type="ORF">GS597_13625</name>
</gene>
<evidence type="ECO:0000313" key="1">
    <source>
        <dbReference type="EMBL" id="NCJ07529.1"/>
    </source>
</evidence>
<protein>
    <submittedName>
        <fullName evidence="1">Uncharacterized protein</fullName>
    </submittedName>
</protein>
<reference evidence="1" key="1">
    <citation type="submission" date="2019-12" db="EMBL/GenBank/DDBJ databases">
        <title>High-Quality draft genome sequences of three cyanobacteria isolated from the limestone walls of the Old Cathedral of Coimbra.</title>
        <authorList>
            <person name="Tiago I."/>
            <person name="Soares F."/>
            <person name="Portugal A."/>
        </authorList>
    </citation>
    <scope>NUCLEOTIDE SEQUENCE [LARGE SCALE GENOMIC DNA]</scope>
    <source>
        <strain evidence="1">C</strain>
    </source>
</reference>
<proteinExistence type="predicted"/>
<dbReference type="RefSeq" id="WP_161826010.1">
    <property type="nucleotide sequence ID" value="NZ_WVIC01000028.1"/>
</dbReference>
<dbReference type="Proteomes" id="UP000607397">
    <property type="component" value="Unassembled WGS sequence"/>
</dbReference>
<evidence type="ECO:0000313" key="2">
    <source>
        <dbReference type="Proteomes" id="UP000607397"/>
    </source>
</evidence>
<sequence length="83" mass="8446">MQDIVDFVSRTIQETGGGTVDKGRLTDAAATIVSEISQEVSAESASEAAMESAAEASSEIAAEAAMESAAEAGFGAPRFGTFR</sequence>